<dbReference type="Proteomes" id="UP000276834">
    <property type="component" value="Unassembled WGS sequence"/>
</dbReference>
<accession>A0A3L8S2S1</accession>
<evidence type="ECO:0000313" key="3">
    <source>
        <dbReference type="Proteomes" id="UP000276834"/>
    </source>
</evidence>
<dbReference type="EMBL" id="QUSF01000086">
    <property type="protein sequence ID" value="RLV94256.1"/>
    <property type="molecule type" value="Genomic_DNA"/>
</dbReference>
<evidence type="ECO:0000313" key="2">
    <source>
        <dbReference type="EMBL" id="RLV94256.1"/>
    </source>
</evidence>
<feature type="compositionally biased region" description="Basic and acidic residues" evidence="1">
    <location>
        <begin position="77"/>
        <end position="91"/>
    </location>
</feature>
<sequence>MSWLPCPGGSRCQAPPVPQLPSPQECECSCSAPGLSPGEQSGQRNELLQRQGQAGRVLPGADIWCSCKGQLNPRASEERLQLPLHRDRAVTEDNLGPSSN</sequence>
<feature type="compositionally biased region" description="Polar residues" evidence="1">
    <location>
        <begin position="38"/>
        <end position="52"/>
    </location>
</feature>
<gene>
    <name evidence="2" type="ORF">DV515_00013209</name>
</gene>
<dbReference type="AlphaFoldDB" id="A0A3L8S2S1"/>
<name>A0A3L8S2S1_CHLGU</name>
<feature type="region of interest" description="Disordered" evidence="1">
    <location>
        <begin position="77"/>
        <end position="100"/>
    </location>
</feature>
<reference evidence="2 3" key="1">
    <citation type="journal article" date="2018" name="Proc. R. Soc. B">
        <title>A non-coding region near Follistatin controls head colour polymorphism in the Gouldian finch.</title>
        <authorList>
            <person name="Toomey M.B."/>
            <person name="Marques C.I."/>
            <person name="Andrade P."/>
            <person name="Araujo P.M."/>
            <person name="Sabatino S."/>
            <person name="Gazda M.A."/>
            <person name="Afonso S."/>
            <person name="Lopes R.J."/>
            <person name="Corbo J.C."/>
            <person name="Carneiro M."/>
        </authorList>
    </citation>
    <scope>NUCLEOTIDE SEQUENCE [LARGE SCALE GENOMIC DNA]</scope>
    <source>
        <strain evidence="2">Red01</strain>
        <tissue evidence="2">Muscle</tissue>
    </source>
</reference>
<proteinExistence type="predicted"/>
<protein>
    <submittedName>
        <fullName evidence="2">Uncharacterized protein</fullName>
    </submittedName>
</protein>
<organism evidence="2 3">
    <name type="scientific">Chloebia gouldiae</name>
    <name type="common">Gouldian finch</name>
    <name type="synonym">Erythrura gouldiae</name>
    <dbReference type="NCBI Taxonomy" id="44316"/>
    <lineage>
        <taxon>Eukaryota</taxon>
        <taxon>Metazoa</taxon>
        <taxon>Chordata</taxon>
        <taxon>Craniata</taxon>
        <taxon>Vertebrata</taxon>
        <taxon>Euteleostomi</taxon>
        <taxon>Archelosauria</taxon>
        <taxon>Archosauria</taxon>
        <taxon>Dinosauria</taxon>
        <taxon>Saurischia</taxon>
        <taxon>Theropoda</taxon>
        <taxon>Coelurosauria</taxon>
        <taxon>Aves</taxon>
        <taxon>Neognathae</taxon>
        <taxon>Neoaves</taxon>
        <taxon>Telluraves</taxon>
        <taxon>Australaves</taxon>
        <taxon>Passeriformes</taxon>
        <taxon>Passeroidea</taxon>
        <taxon>Passeridae</taxon>
        <taxon>Chloebia</taxon>
    </lineage>
</organism>
<feature type="region of interest" description="Disordered" evidence="1">
    <location>
        <begin position="1"/>
        <end position="53"/>
    </location>
</feature>
<comment type="caution">
    <text evidence="2">The sequence shown here is derived from an EMBL/GenBank/DDBJ whole genome shotgun (WGS) entry which is preliminary data.</text>
</comment>
<keyword evidence="3" id="KW-1185">Reference proteome</keyword>
<evidence type="ECO:0000256" key="1">
    <source>
        <dbReference type="SAM" id="MobiDB-lite"/>
    </source>
</evidence>